<dbReference type="Pfam" id="PF03401">
    <property type="entry name" value="TctC"/>
    <property type="match status" value="1"/>
</dbReference>
<accession>A0ABU8F524</accession>
<dbReference type="PIRSF" id="PIRSF017082">
    <property type="entry name" value="YflP"/>
    <property type="match status" value="1"/>
</dbReference>
<keyword evidence="4" id="KW-1185">Reference proteome</keyword>
<dbReference type="InterPro" id="IPR042100">
    <property type="entry name" value="Bug_dom1"/>
</dbReference>
<name>A0ABU8F524_9BACI</name>
<keyword evidence="2" id="KW-0732">Signal</keyword>
<gene>
    <name evidence="3" type="ORF">WAX74_10755</name>
</gene>
<dbReference type="Gene3D" id="3.40.190.10">
    <property type="entry name" value="Periplasmic binding protein-like II"/>
    <property type="match status" value="1"/>
</dbReference>
<evidence type="ECO:0000256" key="1">
    <source>
        <dbReference type="ARBA" id="ARBA00006987"/>
    </source>
</evidence>
<dbReference type="RefSeq" id="WP_336497671.1">
    <property type="nucleotide sequence ID" value="NZ_JBAWSY010000006.1"/>
</dbReference>
<feature type="signal peptide" evidence="2">
    <location>
        <begin position="1"/>
        <end position="23"/>
    </location>
</feature>
<protein>
    <submittedName>
        <fullName evidence="3">Tripartite tricarboxylate transporter substrate binding protein</fullName>
    </submittedName>
</protein>
<feature type="chain" id="PRO_5045806160" evidence="2">
    <location>
        <begin position="24"/>
        <end position="341"/>
    </location>
</feature>
<dbReference type="InterPro" id="IPR005064">
    <property type="entry name" value="BUG"/>
</dbReference>
<dbReference type="PANTHER" id="PTHR42928:SF3">
    <property type="entry name" value="UPF0065 PROTEIN YFLP"/>
    <property type="match status" value="1"/>
</dbReference>
<reference evidence="3 4" key="1">
    <citation type="submission" date="2024-01" db="EMBL/GenBank/DDBJ databases">
        <title>Seven novel Bacillus-like species.</title>
        <authorList>
            <person name="Liu G."/>
        </authorList>
    </citation>
    <scope>NUCLEOTIDE SEQUENCE [LARGE SCALE GENOMIC DNA]</scope>
    <source>
        <strain evidence="3 4">FJAT-51614</strain>
    </source>
</reference>
<dbReference type="PROSITE" id="PS51257">
    <property type="entry name" value="PROKAR_LIPOPROTEIN"/>
    <property type="match status" value="1"/>
</dbReference>
<comment type="caution">
    <text evidence="3">The sequence shown here is derived from an EMBL/GenBank/DDBJ whole genome shotgun (WGS) entry which is preliminary data.</text>
</comment>
<dbReference type="EMBL" id="JBAWSY010000006">
    <property type="protein sequence ID" value="MEI4770116.1"/>
    <property type="molecule type" value="Genomic_DNA"/>
</dbReference>
<evidence type="ECO:0000256" key="2">
    <source>
        <dbReference type="SAM" id="SignalP"/>
    </source>
</evidence>
<organism evidence="3 4">
    <name type="scientific">Psychrobacillus mangrovi</name>
    <dbReference type="NCBI Taxonomy" id="3117745"/>
    <lineage>
        <taxon>Bacteria</taxon>
        <taxon>Bacillati</taxon>
        <taxon>Bacillota</taxon>
        <taxon>Bacilli</taxon>
        <taxon>Bacillales</taxon>
        <taxon>Bacillaceae</taxon>
        <taxon>Psychrobacillus</taxon>
    </lineage>
</organism>
<dbReference type="CDD" id="cd07012">
    <property type="entry name" value="PBP2_Bug_TTT"/>
    <property type="match status" value="1"/>
</dbReference>
<dbReference type="Proteomes" id="UP001364890">
    <property type="component" value="Unassembled WGS sequence"/>
</dbReference>
<dbReference type="PANTHER" id="PTHR42928">
    <property type="entry name" value="TRICARBOXYLATE-BINDING PROTEIN"/>
    <property type="match status" value="1"/>
</dbReference>
<dbReference type="SUPFAM" id="SSF53850">
    <property type="entry name" value="Periplasmic binding protein-like II"/>
    <property type="match status" value="1"/>
</dbReference>
<dbReference type="Gene3D" id="3.40.190.150">
    <property type="entry name" value="Bordetella uptake gene, domain 1"/>
    <property type="match status" value="1"/>
</dbReference>
<sequence>MNTNFKKLGILFAGSILSLSLVACGSSETSTKKSEGNNYPEKPLTIVAPSGAGGGLDTTARSLSKALMETGLTKESLTVENKPGGGQAVGLADFISQDSTDPYRLYLPSVPLLINNLKREGNSPYSYKDLTPLAQLTKDYGAIVVPIDSKYTDLKSLFDDLKKDPGSLVLAGGSAPGSQDHLVAMLPAVKADVDVTKIKFVSYDGGGEAMTALIGGNADVLATDISGTGEFLKAGKVRVLGVSSPERLTGTYSEIPTYKEAGIDAEFTIWRGLFGPKDMPQYAVDYWNKTLTELIKTKEWNEVLETNGWEDGYKNTEEFKTFLEEQEVLVQEILESLDMQK</sequence>
<comment type="similarity">
    <text evidence="1">Belongs to the UPF0065 (bug) family.</text>
</comment>
<evidence type="ECO:0000313" key="3">
    <source>
        <dbReference type="EMBL" id="MEI4770116.1"/>
    </source>
</evidence>
<evidence type="ECO:0000313" key="4">
    <source>
        <dbReference type="Proteomes" id="UP001364890"/>
    </source>
</evidence>
<proteinExistence type="inferred from homology"/>